<evidence type="ECO:0000313" key="3">
    <source>
        <dbReference type="Proteomes" id="UP000586722"/>
    </source>
</evidence>
<dbReference type="GO" id="GO:0006047">
    <property type="term" value="P:UDP-N-acetylglucosamine metabolic process"/>
    <property type="evidence" value="ECO:0007669"/>
    <property type="project" value="InterPro"/>
</dbReference>
<dbReference type="Proteomes" id="UP000586722">
    <property type="component" value="Unassembled WGS sequence"/>
</dbReference>
<protein>
    <submittedName>
        <fullName evidence="2">UDP-N-acetylglucosamine 2-epimerase (Hydrolyzing)</fullName>
        <ecNumber evidence="2">3.2.1.183</ecNumber>
    </submittedName>
</protein>
<dbReference type="NCBIfam" id="TIGR03568">
    <property type="entry name" value="NeuC_NnaA"/>
    <property type="match status" value="1"/>
</dbReference>
<dbReference type="InterPro" id="IPR029767">
    <property type="entry name" value="WecB-like"/>
</dbReference>
<dbReference type="AlphaFoldDB" id="A0A7X5J9B8"/>
<evidence type="ECO:0000313" key="2">
    <source>
        <dbReference type="EMBL" id="NBN78331.1"/>
    </source>
</evidence>
<comment type="caution">
    <text evidence="2">The sequence shown here is derived from an EMBL/GenBank/DDBJ whole genome shotgun (WGS) entry which is preliminary data.</text>
</comment>
<organism evidence="2 3">
    <name type="scientific">Pannonibacter tanglangensis</name>
    <dbReference type="NCBI Taxonomy" id="2750084"/>
    <lineage>
        <taxon>Bacteria</taxon>
        <taxon>Pseudomonadati</taxon>
        <taxon>Pseudomonadota</taxon>
        <taxon>Alphaproteobacteria</taxon>
        <taxon>Hyphomicrobiales</taxon>
        <taxon>Stappiaceae</taxon>
        <taxon>Pannonibacter</taxon>
    </lineage>
</organism>
<keyword evidence="3" id="KW-1185">Reference proteome</keyword>
<keyword evidence="2" id="KW-0326">Glycosidase</keyword>
<dbReference type="InterPro" id="IPR003331">
    <property type="entry name" value="UDP_GlcNAc_Epimerase_2_dom"/>
</dbReference>
<accession>A0A7X5J9B8</accession>
<proteinExistence type="predicted"/>
<reference evidence="3" key="1">
    <citation type="submission" date="2020-01" db="EMBL/GenBank/DDBJ databases">
        <authorList>
            <person name="Fang Y."/>
            <person name="Sun R."/>
            <person name="Nie L."/>
            <person name="He J."/>
            <person name="Hao L."/>
            <person name="Wang L."/>
            <person name="Su S."/>
            <person name="Lv E."/>
            <person name="Zhang Z."/>
            <person name="Xie R."/>
            <person name="Liu H."/>
        </authorList>
    </citation>
    <scope>NUCLEOTIDE SEQUENCE [LARGE SCALE GENOMIC DNA]</scope>
    <source>
        <strain evidence="3">XCT-53</strain>
    </source>
</reference>
<dbReference type="SUPFAM" id="SSF53756">
    <property type="entry name" value="UDP-Glycosyltransferase/glycogen phosphorylase"/>
    <property type="match status" value="1"/>
</dbReference>
<keyword evidence="2" id="KW-0378">Hydrolase</keyword>
<name>A0A7X5J9B8_9HYPH</name>
<dbReference type="GO" id="GO:0004553">
    <property type="term" value="F:hydrolase activity, hydrolyzing O-glycosyl compounds"/>
    <property type="evidence" value="ECO:0007669"/>
    <property type="project" value="InterPro"/>
</dbReference>
<dbReference type="RefSeq" id="WP_161708373.1">
    <property type="nucleotide sequence ID" value="NZ_JAABLQ010000001.1"/>
</dbReference>
<dbReference type="Gene3D" id="3.40.50.2000">
    <property type="entry name" value="Glycogen Phosphorylase B"/>
    <property type="match status" value="2"/>
</dbReference>
<sequence>MRRKLLFLTGTRADFGKLEPLALAARDRGHAVTFFVTGMHMLDRYGATRNEVQRLEGIGKAEFINQRIGDPQDVILAKTISGLSDWVNENRPDLAVVHGDRIEALAGALVSATNYIRCAHIEGGEVSGTIDEVYRHCNTKLCTYHFVSSDAARSRVIALGEDPVTVFNIGSPELDFHHGPSGVSLDEVRQRYDIHFPDYGIAVFHPVTSERDTIGAQAASLFAALSDSGRSFVVISPNNDPGSEDIFAEIERLDPARFRHLPNMRFAYFSELMKNAAALVGNSSAGVREAPFLGIPSLNIGTRQLNRSAAPTITEASAFDRARIEDFLATRWGQRFASDRSFGQGQSAARFVEILEQDSFWSVPLQKHFYGETRSDPI</sequence>
<dbReference type="EMBL" id="JAABLQ010000001">
    <property type="protein sequence ID" value="NBN78331.1"/>
    <property type="molecule type" value="Genomic_DNA"/>
</dbReference>
<evidence type="ECO:0000259" key="1">
    <source>
        <dbReference type="Pfam" id="PF02350"/>
    </source>
</evidence>
<dbReference type="EC" id="3.2.1.183" evidence="2"/>
<dbReference type="InterPro" id="IPR020004">
    <property type="entry name" value="UDP-GlcNAc_Epase"/>
</dbReference>
<dbReference type="PANTHER" id="PTHR43174:SF3">
    <property type="entry name" value="UDP-N-ACETYLGLUCOSAMINE 2-EPIMERASE"/>
    <property type="match status" value="1"/>
</dbReference>
<dbReference type="Pfam" id="PF02350">
    <property type="entry name" value="Epimerase_2"/>
    <property type="match status" value="1"/>
</dbReference>
<feature type="domain" description="UDP-N-acetylglucosamine 2-epimerase" evidence="1">
    <location>
        <begin position="29"/>
        <end position="356"/>
    </location>
</feature>
<dbReference type="PANTHER" id="PTHR43174">
    <property type="entry name" value="UDP-N-ACETYLGLUCOSAMINE 2-EPIMERASE"/>
    <property type="match status" value="1"/>
</dbReference>
<gene>
    <name evidence="2" type="primary">neuC</name>
    <name evidence="2" type="ORF">GWI72_08640</name>
</gene>